<feature type="domain" description="MobA/MobL protein" evidence="5">
    <location>
        <begin position="17"/>
        <end position="212"/>
    </location>
</feature>
<evidence type="ECO:0000313" key="6">
    <source>
        <dbReference type="EMBL" id="PSB28865.1"/>
    </source>
</evidence>
<proteinExistence type="inferred from homology"/>
<feature type="coiled-coil region" evidence="3">
    <location>
        <begin position="233"/>
        <end position="268"/>
    </location>
</feature>
<protein>
    <recommendedName>
        <fullName evidence="5">MobA/MobL protein domain-containing protein</fullName>
    </recommendedName>
</protein>
<reference evidence="6 7" key="2">
    <citation type="submission" date="2018-03" db="EMBL/GenBank/DDBJ databases">
        <title>The ancient ancestry and fast evolution of plastids.</title>
        <authorList>
            <person name="Moore K.R."/>
            <person name="Magnabosco C."/>
            <person name="Momper L."/>
            <person name="Gold D.A."/>
            <person name="Bosak T."/>
            <person name="Fournier G.P."/>
        </authorList>
    </citation>
    <scope>NUCLEOTIDE SEQUENCE [LARGE SCALE GENOMIC DNA]</scope>
    <source>
        <strain evidence="6 7">ULC18</strain>
    </source>
</reference>
<evidence type="ECO:0000256" key="2">
    <source>
        <dbReference type="ARBA" id="ARBA00022971"/>
    </source>
</evidence>
<organism evidence="6 7">
    <name type="scientific">Stenomitos frigidus ULC18</name>
    <dbReference type="NCBI Taxonomy" id="2107698"/>
    <lineage>
        <taxon>Bacteria</taxon>
        <taxon>Bacillati</taxon>
        <taxon>Cyanobacteriota</taxon>
        <taxon>Cyanophyceae</taxon>
        <taxon>Leptolyngbyales</taxon>
        <taxon>Leptolyngbyaceae</taxon>
        <taxon>Stenomitos</taxon>
    </lineage>
</organism>
<dbReference type="SMR" id="A0A2T1E849"/>
<keyword evidence="7" id="KW-1185">Reference proteome</keyword>
<reference evidence="7" key="1">
    <citation type="submission" date="2018-02" db="EMBL/GenBank/DDBJ databases">
        <authorList>
            <person name="Moore K."/>
            <person name="Momper L."/>
        </authorList>
    </citation>
    <scope>NUCLEOTIDE SEQUENCE [LARGE SCALE GENOMIC DNA]</scope>
    <source>
        <strain evidence="7">ULC18</strain>
    </source>
</reference>
<evidence type="ECO:0000259" key="5">
    <source>
        <dbReference type="Pfam" id="PF03389"/>
    </source>
</evidence>
<evidence type="ECO:0000256" key="3">
    <source>
        <dbReference type="SAM" id="Coils"/>
    </source>
</evidence>
<evidence type="ECO:0000256" key="1">
    <source>
        <dbReference type="ARBA" id="ARBA00010873"/>
    </source>
</evidence>
<dbReference type="Gene3D" id="3.30.930.30">
    <property type="match status" value="1"/>
</dbReference>
<comment type="similarity">
    <text evidence="1">Belongs to the MobA/MobL family.</text>
</comment>
<name>A0A2T1E849_9CYAN</name>
<dbReference type="NCBIfam" id="NF041496">
    <property type="entry name" value="MobQ"/>
    <property type="match status" value="1"/>
</dbReference>
<dbReference type="EMBL" id="PVWK01000072">
    <property type="protein sequence ID" value="PSB28865.1"/>
    <property type="molecule type" value="Genomic_DNA"/>
</dbReference>
<feature type="region of interest" description="Disordered" evidence="4">
    <location>
        <begin position="473"/>
        <end position="499"/>
    </location>
</feature>
<dbReference type="RefSeq" id="WP_106256629.1">
    <property type="nucleotide sequence ID" value="NZ_CAWNSW010000087.1"/>
</dbReference>
<keyword evidence="2" id="KW-0184">Conjugation</keyword>
<dbReference type="OrthoDB" id="1826980at2"/>
<dbReference type="AlphaFoldDB" id="A0A2T1E849"/>
<comment type="caution">
    <text evidence="6">The sequence shown here is derived from an EMBL/GenBank/DDBJ whole genome shotgun (WGS) entry which is preliminary data.</text>
</comment>
<dbReference type="Pfam" id="PF03389">
    <property type="entry name" value="MobA_MobL"/>
    <property type="match status" value="1"/>
</dbReference>
<accession>A0A2T1E849</accession>
<sequence>MAIYHHHAQVISRSAGRSAVAAAAYRAGANLYDERLDVEHCYAQKKGVVHSEIMAPPDAPAWVLERQSLWNVVEASEKRRDSQLARDFDLALPVELSLPQRLDLVRGFVQEQLVDRGMVADFSIHQDNAKNPHVHIMATMRTIDANGFGKKERDWNQKEVLQTQRAAWTTHVNRALENAGQQTRVDHRRLEEQGVTDRLPQLHLGVTATGMIERANSQQMVLEHPRLSRFHEIQQFNESMVLLNREIAEETARLAAAQQEAARQLQAQQQQEAWGRAMAAGATPRLQAIWESERAGRPKLKTVTFGDYQMRLGEEGQPSLYRGDHLVLGSVAGAESAQGLTEQACRSVERWHTLSQQRAQERLQQQLAEQQQQERLQQWARQAWGKQMALIAGGFLRVQKQTEYEVKNYRFRRNGDTLTIESKDGRGILVTYHHSSNTVTMSDHCTEVDRDYFQALEAAWQAAKAEATKAEEALKATKAEATATKKPTKKSTKDKGGRD</sequence>
<evidence type="ECO:0000256" key="4">
    <source>
        <dbReference type="SAM" id="MobiDB-lite"/>
    </source>
</evidence>
<dbReference type="Proteomes" id="UP000239576">
    <property type="component" value="Unassembled WGS sequence"/>
</dbReference>
<gene>
    <name evidence="6" type="ORF">C7B82_12500</name>
</gene>
<dbReference type="InterPro" id="IPR005053">
    <property type="entry name" value="MobA_MobL"/>
</dbReference>
<keyword evidence="3" id="KW-0175">Coiled coil</keyword>
<evidence type="ECO:0000313" key="7">
    <source>
        <dbReference type="Proteomes" id="UP000239576"/>
    </source>
</evidence>